<dbReference type="SUPFAM" id="SSF55658">
    <property type="entry name" value="L9 N-domain-like"/>
    <property type="match status" value="1"/>
</dbReference>
<comment type="similarity">
    <text evidence="2">Belongs to the RNase H family.</text>
</comment>
<dbReference type="Pfam" id="PF01693">
    <property type="entry name" value="Cauli_VI"/>
    <property type="match status" value="1"/>
</dbReference>
<dbReference type="GO" id="GO:0003964">
    <property type="term" value="F:RNA-directed DNA polymerase activity"/>
    <property type="evidence" value="ECO:0007669"/>
    <property type="project" value="UniProtKB-KW"/>
</dbReference>
<organism evidence="9 10">
    <name type="scientific">Clostridium sulfidigenes</name>
    <dbReference type="NCBI Taxonomy" id="318464"/>
    <lineage>
        <taxon>Bacteria</taxon>
        <taxon>Bacillati</taxon>
        <taxon>Bacillota</taxon>
        <taxon>Clostridia</taxon>
        <taxon>Eubacteriales</taxon>
        <taxon>Clostridiaceae</taxon>
        <taxon>Clostridium</taxon>
    </lineage>
</organism>
<keyword evidence="9" id="KW-0695">RNA-directed DNA polymerase</keyword>
<accession>A0A927W554</accession>
<dbReference type="GO" id="GO:0043137">
    <property type="term" value="P:DNA replication, removal of RNA primer"/>
    <property type="evidence" value="ECO:0007669"/>
    <property type="project" value="TreeGrafter"/>
</dbReference>
<dbReference type="InterPro" id="IPR037056">
    <property type="entry name" value="RNase_H1_N_sf"/>
</dbReference>
<dbReference type="InterPro" id="IPR012337">
    <property type="entry name" value="RNaseH-like_sf"/>
</dbReference>
<keyword evidence="6" id="KW-0255">Endonuclease</keyword>
<dbReference type="InterPro" id="IPR009027">
    <property type="entry name" value="Ribosomal_bL9/RNase_H1_N"/>
</dbReference>
<name>A0A927W554_9CLOT</name>
<dbReference type="PANTHER" id="PTHR10642:SF26">
    <property type="entry name" value="RIBONUCLEASE H1"/>
    <property type="match status" value="1"/>
</dbReference>
<dbReference type="InterPro" id="IPR036397">
    <property type="entry name" value="RNaseH_sf"/>
</dbReference>
<dbReference type="EC" id="3.1.26.4" evidence="3"/>
<evidence type="ECO:0000256" key="6">
    <source>
        <dbReference type="ARBA" id="ARBA00022759"/>
    </source>
</evidence>
<dbReference type="AlphaFoldDB" id="A0A927W554"/>
<sequence>MATKYYAIKKGRDFINNVDVNNIIVKSWSECLSYVKGAKGAIYKSFLTEKEAKDYLDNSSELKKGVDNYPLDVPHIYVDGSYNISTEEFGYGVLVVEKDIITYVNYGGGKNNQCNQRQVNGELKAAINGVKYALDNNYREIVLFYDYAGVCQHATGAWERNTVLSKEYYEVINKLKKEGNINIIFVKVDSHTNDLYNDIADELAKSGAGVEFDSVVDKAVENNTLRVATSDVKNELSKIIKKNISNVMSLDVHSTIGNEDKYHITRRIEHLNSIDINEREKYLKCVPIEVKDKIILELIQNLK</sequence>
<comment type="catalytic activity">
    <reaction evidence="1">
        <text>Endonucleolytic cleavage to 5'-phosphomonoester.</text>
        <dbReference type="EC" id="3.1.26.4"/>
    </reaction>
</comment>
<keyword evidence="7" id="KW-0378">Hydrolase</keyword>
<keyword evidence="5" id="KW-0479">Metal-binding</keyword>
<evidence type="ECO:0000256" key="7">
    <source>
        <dbReference type="ARBA" id="ARBA00022801"/>
    </source>
</evidence>
<evidence type="ECO:0000256" key="1">
    <source>
        <dbReference type="ARBA" id="ARBA00000077"/>
    </source>
</evidence>
<reference evidence="9" key="1">
    <citation type="submission" date="2019-04" db="EMBL/GenBank/DDBJ databases">
        <title>Evolution of Biomass-Degrading Anaerobic Consortia Revealed by Metagenomics.</title>
        <authorList>
            <person name="Peng X."/>
        </authorList>
    </citation>
    <scope>NUCLEOTIDE SEQUENCE</scope>
    <source>
        <strain evidence="9">SIG254</strain>
    </source>
</reference>
<dbReference type="GO" id="GO:0004523">
    <property type="term" value="F:RNA-DNA hybrid ribonuclease activity"/>
    <property type="evidence" value="ECO:0007669"/>
    <property type="project" value="UniProtKB-EC"/>
</dbReference>
<dbReference type="EMBL" id="SVCM01000012">
    <property type="protein sequence ID" value="MBE6058730.1"/>
    <property type="molecule type" value="Genomic_DNA"/>
</dbReference>
<dbReference type="Pfam" id="PF00075">
    <property type="entry name" value="RNase_H"/>
    <property type="match status" value="1"/>
</dbReference>
<evidence type="ECO:0000256" key="2">
    <source>
        <dbReference type="ARBA" id="ARBA00005300"/>
    </source>
</evidence>
<dbReference type="GO" id="GO:0003676">
    <property type="term" value="F:nucleic acid binding"/>
    <property type="evidence" value="ECO:0007669"/>
    <property type="project" value="InterPro"/>
</dbReference>
<evidence type="ECO:0000256" key="3">
    <source>
        <dbReference type="ARBA" id="ARBA00012180"/>
    </source>
</evidence>
<dbReference type="InterPro" id="IPR011320">
    <property type="entry name" value="RNase_H1_N"/>
</dbReference>
<evidence type="ECO:0000256" key="5">
    <source>
        <dbReference type="ARBA" id="ARBA00022723"/>
    </source>
</evidence>
<evidence type="ECO:0000313" key="9">
    <source>
        <dbReference type="EMBL" id="MBE6058730.1"/>
    </source>
</evidence>
<keyword evidence="9" id="KW-0808">Transferase</keyword>
<dbReference type="SUPFAM" id="SSF53098">
    <property type="entry name" value="Ribonuclease H-like"/>
    <property type="match status" value="1"/>
</dbReference>
<dbReference type="CDD" id="cd09277">
    <property type="entry name" value="RNase_HI_bacteria_like"/>
    <property type="match status" value="1"/>
</dbReference>
<evidence type="ECO:0000313" key="10">
    <source>
        <dbReference type="Proteomes" id="UP000768462"/>
    </source>
</evidence>
<dbReference type="GO" id="GO:0046872">
    <property type="term" value="F:metal ion binding"/>
    <property type="evidence" value="ECO:0007669"/>
    <property type="project" value="UniProtKB-KW"/>
</dbReference>
<dbReference type="Gene3D" id="3.30.420.10">
    <property type="entry name" value="Ribonuclease H-like superfamily/Ribonuclease H"/>
    <property type="match status" value="1"/>
</dbReference>
<dbReference type="PANTHER" id="PTHR10642">
    <property type="entry name" value="RIBONUCLEASE H1"/>
    <property type="match status" value="1"/>
</dbReference>
<dbReference type="InterPro" id="IPR002156">
    <property type="entry name" value="RNaseH_domain"/>
</dbReference>
<proteinExistence type="inferred from homology"/>
<dbReference type="InterPro" id="IPR050092">
    <property type="entry name" value="RNase_H"/>
</dbReference>
<dbReference type="PROSITE" id="PS50879">
    <property type="entry name" value="RNASE_H_1"/>
    <property type="match status" value="1"/>
</dbReference>
<dbReference type="Gene3D" id="3.40.970.10">
    <property type="entry name" value="Ribonuclease H1, N-terminal domain"/>
    <property type="match status" value="1"/>
</dbReference>
<gene>
    <name evidence="9" type="ORF">E7215_00950</name>
</gene>
<protein>
    <recommendedName>
        <fullName evidence="3">ribonuclease H</fullName>
        <ecNumber evidence="3">3.1.26.4</ecNumber>
    </recommendedName>
</protein>
<keyword evidence="4" id="KW-0540">Nuclease</keyword>
<feature type="domain" description="RNase H type-1" evidence="8">
    <location>
        <begin position="70"/>
        <end position="209"/>
    </location>
</feature>
<evidence type="ECO:0000256" key="4">
    <source>
        <dbReference type="ARBA" id="ARBA00022722"/>
    </source>
</evidence>
<evidence type="ECO:0000259" key="8">
    <source>
        <dbReference type="PROSITE" id="PS50879"/>
    </source>
</evidence>
<comment type="caution">
    <text evidence="9">The sequence shown here is derived from an EMBL/GenBank/DDBJ whole genome shotgun (WGS) entry which is preliminary data.</text>
</comment>
<keyword evidence="9" id="KW-0548">Nucleotidyltransferase</keyword>
<dbReference type="Proteomes" id="UP000768462">
    <property type="component" value="Unassembled WGS sequence"/>
</dbReference>